<sequence>MEQYQRNLIFKTEFMDTSATSGGALNHPIFATKFSMAAAATPQQNYSPTTTPHYNRNDNGRQTSYMVESNMKKLDGDTMSPAAAAFSKSPCSGGNAPPRIKRPMNAFMVWSRGQRRKMAQENPKMHNSEISKRLGVEWKQLTEFERRPFIDEAKRLRQEHMKDYPDYKYRPRRKNQNGAKSGGKGKQGAEALAAMMSSAQGGVDLSSRKDGTSVGGKGAASFSGVMANLINANHSQNTAPSDPAMHKIDYQAINR</sequence>
<dbReference type="Gene3D" id="1.10.30.10">
    <property type="entry name" value="High mobility group box domain"/>
    <property type="match status" value="1"/>
</dbReference>
<dbReference type="GO" id="GO:0030182">
    <property type="term" value="P:neuron differentiation"/>
    <property type="evidence" value="ECO:0007669"/>
    <property type="project" value="TreeGrafter"/>
</dbReference>
<dbReference type="AlphaFoldDB" id="A0A915J828"/>
<dbReference type="SMART" id="SM00398">
    <property type="entry name" value="HMG"/>
    <property type="match status" value="1"/>
</dbReference>
<evidence type="ECO:0000256" key="5">
    <source>
        <dbReference type="SAM" id="MobiDB-lite"/>
    </source>
</evidence>
<dbReference type="PANTHER" id="PTHR10270:SF324">
    <property type="entry name" value="SOX DOMAIN-CONTAINING PROTEIN DICHAETE-RELATED"/>
    <property type="match status" value="1"/>
</dbReference>
<dbReference type="InterPro" id="IPR036910">
    <property type="entry name" value="HMG_box_dom_sf"/>
</dbReference>
<dbReference type="Proteomes" id="UP000887565">
    <property type="component" value="Unplaced"/>
</dbReference>
<keyword evidence="7" id="KW-1185">Reference proteome</keyword>
<evidence type="ECO:0000313" key="7">
    <source>
        <dbReference type="Proteomes" id="UP000887565"/>
    </source>
</evidence>
<keyword evidence="2 4" id="KW-0238">DNA-binding</keyword>
<dbReference type="Pfam" id="PF00505">
    <property type="entry name" value="HMG_box"/>
    <property type="match status" value="1"/>
</dbReference>
<dbReference type="InterPro" id="IPR009071">
    <property type="entry name" value="HMG_box_dom"/>
</dbReference>
<dbReference type="GO" id="GO:0000978">
    <property type="term" value="F:RNA polymerase II cis-regulatory region sequence-specific DNA binding"/>
    <property type="evidence" value="ECO:0007669"/>
    <property type="project" value="TreeGrafter"/>
</dbReference>
<reference evidence="8" key="1">
    <citation type="submission" date="2022-11" db="UniProtKB">
        <authorList>
            <consortium name="WormBaseParasite"/>
        </authorList>
    </citation>
    <scope>IDENTIFICATION</scope>
</reference>
<evidence type="ECO:0000256" key="3">
    <source>
        <dbReference type="ARBA" id="ARBA00023242"/>
    </source>
</evidence>
<feature type="domain" description="HMG box" evidence="6">
    <location>
        <begin position="100"/>
        <end position="168"/>
    </location>
</feature>
<dbReference type="FunFam" id="1.10.30.10:FF:000002">
    <property type="entry name" value="transcription factor Sox-2"/>
    <property type="match status" value="1"/>
</dbReference>
<organism evidence="7 8">
    <name type="scientific">Romanomermis culicivorax</name>
    <name type="common">Nematode worm</name>
    <dbReference type="NCBI Taxonomy" id="13658"/>
    <lineage>
        <taxon>Eukaryota</taxon>
        <taxon>Metazoa</taxon>
        <taxon>Ecdysozoa</taxon>
        <taxon>Nematoda</taxon>
        <taxon>Enoplea</taxon>
        <taxon>Dorylaimia</taxon>
        <taxon>Mermithida</taxon>
        <taxon>Mermithoidea</taxon>
        <taxon>Mermithidae</taxon>
        <taxon>Romanomermis</taxon>
    </lineage>
</organism>
<protein>
    <submittedName>
        <fullName evidence="8">HMG box domain-containing protein</fullName>
    </submittedName>
</protein>
<feature type="region of interest" description="Disordered" evidence="5">
    <location>
        <begin position="161"/>
        <end position="190"/>
    </location>
</feature>
<feature type="DNA-binding region" description="HMG box" evidence="4">
    <location>
        <begin position="100"/>
        <end position="168"/>
    </location>
</feature>
<dbReference type="GO" id="GO:0005634">
    <property type="term" value="C:nucleus"/>
    <property type="evidence" value="ECO:0007669"/>
    <property type="project" value="UniProtKB-SubCell"/>
</dbReference>
<dbReference type="CDD" id="cd22028">
    <property type="entry name" value="HMG-box_SoxA_SoxB_SoxG"/>
    <property type="match status" value="1"/>
</dbReference>
<evidence type="ECO:0000256" key="4">
    <source>
        <dbReference type="PROSITE-ProRule" id="PRU00267"/>
    </source>
</evidence>
<dbReference type="SUPFAM" id="SSF47095">
    <property type="entry name" value="HMG-box"/>
    <property type="match status" value="1"/>
</dbReference>
<dbReference type="PANTHER" id="PTHR10270">
    <property type="entry name" value="SOX TRANSCRIPTION FACTOR"/>
    <property type="match status" value="1"/>
</dbReference>
<comment type="subcellular location">
    <subcellularLocation>
        <location evidence="1">Nucleus</location>
    </subcellularLocation>
</comment>
<dbReference type="InterPro" id="IPR050140">
    <property type="entry name" value="SRY-related_HMG-box_TF-like"/>
</dbReference>
<proteinExistence type="predicted"/>
<name>A0A915J828_ROMCU</name>
<evidence type="ECO:0000256" key="2">
    <source>
        <dbReference type="ARBA" id="ARBA00023125"/>
    </source>
</evidence>
<dbReference type="WBParaSite" id="nRc.2.0.1.t22623-RA">
    <property type="protein sequence ID" value="nRc.2.0.1.t22623-RA"/>
    <property type="gene ID" value="nRc.2.0.1.g22623"/>
</dbReference>
<dbReference type="PROSITE" id="PS50118">
    <property type="entry name" value="HMG_BOX_2"/>
    <property type="match status" value="1"/>
</dbReference>
<keyword evidence="3 4" id="KW-0539">Nucleus</keyword>
<accession>A0A915J828</accession>
<dbReference type="GO" id="GO:0000122">
    <property type="term" value="P:negative regulation of transcription by RNA polymerase II"/>
    <property type="evidence" value="ECO:0007669"/>
    <property type="project" value="TreeGrafter"/>
</dbReference>
<evidence type="ECO:0000313" key="8">
    <source>
        <dbReference type="WBParaSite" id="nRc.2.0.1.t22623-RA"/>
    </source>
</evidence>
<evidence type="ECO:0000259" key="6">
    <source>
        <dbReference type="PROSITE" id="PS50118"/>
    </source>
</evidence>
<evidence type="ECO:0000256" key="1">
    <source>
        <dbReference type="ARBA" id="ARBA00004123"/>
    </source>
</evidence>
<dbReference type="GO" id="GO:0007420">
    <property type="term" value="P:brain development"/>
    <property type="evidence" value="ECO:0007669"/>
    <property type="project" value="TreeGrafter"/>
</dbReference>
<dbReference type="GO" id="GO:0001228">
    <property type="term" value="F:DNA-binding transcription activator activity, RNA polymerase II-specific"/>
    <property type="evidence" value="ECO:0007669"/>
    <property type="project" value="TreeGrafter"/>
</dbReference>